<comment type="similarity">
    <text evidence="3">Belongs to the RimP family.</text>
</comment>
<dbReference type="RefSeq" id="WP_276638418.1">
    <property type="nucleotide sequence ID" value="NZ_CAKXHC010000001.1"/>
</dbReference>
<evidence type="ECO:0000256" key="2">
    <source>
        <dbReference type="ARBA" id="ARBA00022517"/>
    </source>
</evidence>
<dbReference type="GO" id="GO:0005829">
    <property type="term" value="C:cytosol"/>
    <property type="evidence" value="ECO:0007669"/>
    <property type="project" value="TreeGrafter"/>
</dbReference>
<protein>
    <recommendedName>
        <fullName evidence="3">Ribosome maturation factor RimP</fullName>
    </recommendedName>
</protein>
<evidence type="ECO:0000256" key="3">
    <source>
        <dbReference type="HAMAP-Rule" id="MF_01077"/>
    </source>
</evidence>
<dbReference type="InterPro" id="IPR028998">
    <property type="entry name" value="RimP_C"/>
</dbReference>
<keyword evidence="2 3" id="KW-0690">Ribosome biogenesis</keyword>
<dbReference type="Gene3D" id="3.30.300.70">
    <property type="entry name" value="RimP-like superfamily, N-terminal"/>
    <property type="match status" value="1"/>
</dbReference>
<evidence type="ECO:0000313" key="7">
    <source>
        <dbReference type="Proteomes" id="UP000757890"/>
    </source>
</evidence>
<evidence type="ECO:0000259" key="5">
    <source>
        <dbReference type="Pfam" id="PF17384"/>
    </source>
</evidence>
<name>A0A930FNX6_9FIRM</name>
<accession>A0A930FNX6</accession>
<comment type="function">
    <text evidence="3">Required for maturation of 30S ribosomal subunits.</text>
</comment>
<dbReference type="GO" id="GO:0006412">
    <property type="term" value="P:translation"/>
    <property type="evidence" value="ECO:0007669"/>
    <property type="project" value="TreeGrafter"/>
</dbReference>
<dbReference type="Proteomes" id="UP000757890">
    <property type="component" value="Unassembled WGS sequence"/>
</dbReference>
<proteinExistence type="inferred from homology"/>
<feature type="domain" description="Ribosome maturation factor RimP C-terminal" evidence="5">
    <location>
        <begin position="87"/>
        <end position="156"/>
    </location>
</feature>
<dbReference type="InterPro" id="IPR028989">
    <property type="entry name" value="RimP_N"/>
</dbReference>
<sequence>MGRKEIELEAERLLEPALKQLGIELIDVEYVRERNWILRVFIDKEGGVDLNDCQQISEKAGELLDEADLISANYMLEVSSPGLDRVLKKDKDFLRYAGEEVDVKLFAPLEEVGGVKAFTAVLHGLSDDGQIMLIFQDKPITLGKDKISQIRIHFSF</sequence>
<comment type="caution">
    <text evidence="6">The sequence shown here is derived from an EMBL/GenBank/DDBJ whole genome shotgun (WGS) entry which is preliminary data.</text>
</comment>
<dbReference type="InterPro" id="IPR035956">
    <property type="entry name" value="RimP_N_sf"/>
</dbReference>
<dbReference type="Pfam" id="PF17384">
    <property type="entry name" value="DUF150_C"/>
    <property type="match status" value="1"/>
</dbReference>
<evidence type="ECO:0000313" key="6">
    <source>
        <dbReference type="EMBL" id="MBF1128625.1"/>
    </source>
</evidence>
<dbReference type="Gene3D" id="2.30.30.180">
    <property type="entry name" value="Ribosome maturation factor RimP, C-terminal domain"/>
    <property type="match status" value="1"/>
</dbReference>
<dbReference type="PANTHER" id="PTHR33867">
    <property type="entry name" value="RIBOSOME MATURATION FACTOR RIMP"/>
    <property type="match status" value="1"/>
</dbReference>
<keyword evidence="1 3" id="KW-0963">Cytoplasm</keyword>
<dbReference type="GO" id="GO:0000028">
    <property type="term" value="P:ribosomal small subunit assembly"/>
    <property type="evidence" value="ECO:0007669"/>
    <property type="project" value="TreeGrafter"/>
</dbReference>
<dbReference type="SUPFAM" id="SSF75420">
    <property type="entry name" value="YhbC-like, N-terminal domain"/>
    <property type="match status" value="1"/>
</dbReference>
<evidence type="ECO:0000256" key="1">
    <source>
        <dbReference type="ARBA" id="ARBA00022490"/>
    </source>
</evidence>
<dbReference type="InterPro" id="IPR003728">
    <property type="entry name" value="Ribosome_maturation_RimP"/>
</dbReference>
<feature type="domain" description="Ribosome maturation factor RimP N-terminal" evidence="4">
    <location>
        <begin position="13"/>
        <end position="84"/>
    </location>
</feature>
<dbReference type="HAMAP" id="MF_01077">
    <property type="entry name" value="RimP"/>
    <property type="match status" value="1"/>
</dbReference>
<dbReference type="CDD" id="cd01734">
    <property type="entry name" value="YlxS_C"/>
    <property type="match status" value="1"/>
</dbReference>
<dbReference type="EMBL" id="JABZMK010000001">
    <property type="protein sequence ID" value="MBF1128625.1"/>
    <property type="molecule type" value="Genomic_DNA"/>
</dbReference>
<gene>
    <name evidence="3" type="primary">rimP</name>
    <name evidence="6" type="ORF">HXL70_01045</name>
</gene>
<evidence type="ECO:0000259" key="4">
    <source>
        <dbReference type="Pfam" id="PF02576"/>
    </source>
</evidence>
<comment type="subcellular location">
    <subcellularLocation>
        <location evidence="3">Cytoplasm</location>
    </subcellularLocation>
</comment>
<dbReference type="InterPro" id="IPR036847">
    <property type="entry name" value="RimP_C_sf"/>
</dbReference>
<dbReference type="SUPFAM" id="SSF74942">
    <property type="entry name" value="YhbC-like, C-terminal domain"/>
    <property type="match status" value="1"/>
</dbReference>
<dbReference type="FunFam" id="3.30.300.70:FF:000001">
    <property type="entry name" value="Ribosome maturation factor RimP"/>
    <property type="match status" value="1"/>
</dbReference>
<reference evidence="6" key="1">
    <citation type="submission" date="2020-04" db="EMBL/GenBank/DDBJ databases">
        <title>Deep metagenomics examines the oral microbiome during advanced dental caries in children, revealing novel taxa and co-occurrences with host molecules.</title>
        <authorList>
            <person name="Baker J.L."/>
            <person name="Morton J.T."/>
            <person name="Dinis M."/>
            <person name="Alvarez R."/>
            <person name="Tran N.C."/>
            <person name="Knight R."/>
            <person name="Edlund A."/>
        </authorList>
    </citation>
    <scope>NUCLEOTIDE SEQUENCE</scope>
    <source>
        <strain evidence="6">JCVI_32_bin.14</strain>
    </source>
</reference>
<dbReference type="Pfam" id="PF02576">
    <property type="entry name" value="RimP_N"/>
    <property type="match status" value="1"/>
</dbReference>
<dbReference type="AlphaFoldDB" id="A0A930FNX6"/>
<organism evidence="6 7">
    <name type="scientific">Dialister invisus</name>
    <dbReference type="NCBI Taxonomy" id="218538"/>
    <lineage>
        <taxon>Bacteria</taxon>
        <taxon>Bacillati</taxon>
        <taxon>Bacillota</taxon>
        <taxon>Negativicutes</taxon>
        <taxon>Veillonellales</taxon>
        <taxon>Veillonellaceae</taxon>
        <taxon>Dialister</taxon>
    </lineage>
</organism>
<dbReference type="PANTHER" id="PTHR33867:SF1">
    <property type="entry name" value="RIBOSOME MATURATION FACTOR RIMP"/>
    <property type="match status" value="1"/>
</dbReference>